<keyword evidence="1" id="KW-0645">Protease</keyword>
<organism evidence="6 7">
    <name type="scientific">Dokdonia genika</name>
    <dbReference type="NCBI Taxonomy" id="308113"/>
    <lineage>
        <taxon>Bacteria</taxon>
        <taxon>Pseudomonadati</taxon>
        <taxon>Bacteroidota</taxon>
        <taxon>Flavobacteriia</taxon>
        <taxon>Flavobacteriales</taxon>
        <taxon>Flavobacteriaceae</taxon>
        <taxon>Dokdonia</taxon>
    </lineage>
</organism>
<evidence type="ECO:0000313" key="6">
    <source>
        <dbReference type="EMBL" id="MFC4689415.1"/>
    </source>
</evidence>
<dbReference type="InterPro" id="IPR026444">
    <property type="entry name" value="Secre_tail"/>
</dbReference>
<dbReference type="InterPro" id="IPR008979">
    <property type="entry name" value="Galactose-bd-like_sf"/>
</dbReference>
<dbReference type="EMBL" id="JBHSHB010000007">
    <property type="protein sequence ID" value="MFC4689415.1"/>
    <property type="molecule type" value="Genomic_DNA"/>
</dbReference>
<dbReference type="InterPro" id="IPR002884">
    <property type="entry name" value="P_dom"/>
</dbReference>
<evidence type="ECO:0000256" key="2">
    <source>
        <dbReference type="ARBA" id="ARBA00022729"/>
    </source>
</evidence>
<evidence type="ECO:0000256" key="3">
    <source>
        <dbReference type="ARBA" id="ARBA00022801"/>
    </source>
</evidence>
<feature type="chain" id="PRO_5046359921" evidence="4">
    <location>
        <begin position="22"/>
        <end position="977"/>
    </location>
</feature>
<dbReference type="Pfam" id="PF01483">
    <property type="entry name" value="P_proprotein"/>
    <property type="match status" value="1"/>
</dbReference>
<evidence type="ECO:0000256" key="1">
    <source>
        <dbReference type="ARBA" id="ARBA00022670"/>
    </source>
</evidence>
<protein>
    <submittedName>
        <fullName evidence="6">Proprotein convertase P-domain-containing protein</fullName>
    </submittedName>
</protein>
<comment type="caution">
    <text evidence="6">The sequence shown here is derived from an EMBL/GenBank/DDBJ whole genome shotgun (WGS) entry which is preliminary data.</text>
</comment>
<dbReference type="Pfam" id="PF18962">
    <property type="entry name" value="Por_Secre_tail"/>
    <property type="match status" value="1"/>
</dbReference>
<proteinExistence type="predicted"/>
<keyword evidence="7" id="KW-1185">Reference proteome</keyword>
<feature type="domain" description="P/Homo B" evidence="5">
    <location>
        <begin position="737"/>
        <end position="887"/>
    </location>
</feature>
<gene>
    <name evidence="6" type="ORF">ACFO5T_03125</name>
</gene>
<keyword evidence="2 4" id="KW-0732">Signal</keyword>
<dbReference type="PROSITE" id="PS51829">
    <property type="entry name" value="P_HOMO_B"/>
    <property type="match status" value="1"/>
</dbReference>
<dbReference type="Gene3D" id="2.60.40.10">
    <property type="entry name" value="Immunoglobulins"/>
    <property type="match status" value="1"/>
</dbReference>
<dbReference type="RefSeq" id="WP_380031959.1">
    <property type="nucleotide sequence ID" value="NZ_JBHSHB010000007.1"/>
</dbReference>
<name>A0ABV9L8F1_9FLAO</name>
<accession>A0ABV9L8F1</accession>
<dbReference type="NCBIfam" id="TIGR04183">
    <property type="entry name" value="Por_Secre_tail"/>
    <property type="match status" value="1"/>
</dbReference>
<evidence type="ECO:0000259" key="5">
    <source>
        <dbReference type="PROSITE" id="PS51829"/>
    </source>
</evidence>
<dbReference type="Gene3D" id="2.60.120.260">
    <property type="entry name" value="Galactose-binding domain-like"/>
    <property type="match status" value="1"/>
</dbReference>
<sequence length="977" mass="102885">MKKINLLLCIALLAFGFGVSAQQTEPVGPFTVTTAATVTKMPSIASRSELIPSVDKPVPMQDGRATKNKIIIGKGSKGPDALAATKHRTAGTVPGRMPNMVIETALSNSQPTDPSGAVGPNHYFAVFNTGFRIFDKDGTPLTAQLGTGNIFPASGCCDLTVSYDNLANRWVVSFLGNGVQIAISDDSDPINTEWTVYNFPSISDYNKLSVWRDGYYVTENTSGSTKLWVLERAFLGDGSPDPAAQMAGFELPGIVTSGFHSPQALNITDDNHPTTGGCPIVYLQDDAWGGVATDHVKLWEATMDWDNTANSTVSAPLEIVVTDFTSVFDGGLFTNLAQPNGGSDIDALQATIMNQAQFRKFGSHNSGVFNFVVDTDDTAGELAGIRWIEIRQAADGGAWTLFQEGTYTAPDGKHAWHASMAMDQNGNIGMGYSGMAGPTTPTDGSADLTLSSYYTGRYAADAPGTMTVEETLIAKGSGDIPGTRYGDYGKMDVDPSNDKGFWFLNEYVGTSGRANVLGVFQLAPNLPNDTGVTSIDAPVDGNLSNAEQITVTIFNFGENEASDIDVTYQIDGGAVVTETFAGPLASSTSAQYTFTATADFSTEGQVYSVTAATDYSIDEDNANDSTTRDVTNIPAADVGVVAVTAPTTGENLMTETVTITIENFGSVAQTGFDVTYTLDGAGAVTENVGALSIDPGMTGMYTFTTGVDLSEIATYVIEATTALAGDADATNDSASTSVTNLSCLSYDSTDSAAIGPNSGTVTETIIVVTDDFILTDVNVTVDITHTWDSDLTIELVAPDGTVVELANAVGGSGDNFTNTVFDGDAATSIADGDAPFTGVFAPSGDLSTLNGLTSSGDWTLRVTDNANGDGGTLNGWILQLCAAESLSVPEPFLVGTELQVINRGDNQFNISLNTTEFNERLDLNVYNMLGQRLLNHRLFNDGSGYDYDLNMSYAAKGIYIVKVGTGDAGKVKRIVVQ</sequence>
<dbReference type="Proteomes" id="UP001595878">
    <property type="component" value="Unassembled WGS sequence"/>
</dbReference>
<reference evidence="7" key="1">
    <citation type="journal article" date="2019" name="Int. J. Syst. Evol. Microbiol.">
        <title>The Global Catalogue of Microorganisms (GCM) 10K type strain sequencing project: providing services to taxonomists for standard genome sequencing and annotation.</title>
        <authorList>
            <consortium name="The Broad Institute Genomics Platform"/>
            <consortium name="The Broad Institute Genome Sequencing Center for Infectious Disease"/>
            <person name="Wu L."/>
            <person name="Ma J."/>
        </authorList>
    </citation>
    <scope>NUCLEOTIDE SEQUENCE [LARGE SCALE GENOMIC DNA]</scope>
    <source>
        <strain evidence="7">CGMCC 4.7427</strain>
    </source>
</reference>
<dbReference type="SUPFAM" id="SSF49785">
    <property type="entry name" value="Galactose-binding domain-like"/>
    <property type="match status" value="1"/>
</dbReference>
<evidence type="ECO:0000313" key="7">
    <source>
        <dbReference type="Proteomes" id="UP001595878"/>
    </source>
</evidence>
<dbReference type="Pfam" id="PF07705">
    <property type="entry name" value="CARDB"/>
    <property type="match status" value="1"/>
</dbReference>
<evidence type="ECO:0000256" key="4">
    <source>
        <dbReference type="SAM" id="SignalP"/>
    </source>
</evidence>
<keyword evidence="3" id="KW-0378">Hydrolase</keyword>
<dbReference type="InterPro" id="IPR013783">
    <property type="entry name" value="Ig-like_fold"/>
</dbReference>
<dbReference type="InterPro" id="IPR011635">
    <property type="entry name" value="CARDB"/>
</dbReference>
<feature type="signal peptide" evidence="4">
    <location>
        <begin position="1"/>
        <end position="21"/>
    </location>
</feature>